<dbReference type="EMBL" id="MPTO01000047">
    <property type="protein sequence ID" value="OME10530.1"/>
    <property type="molecule type" value="Genomic_DNA"/>
</dbReference>
<evidence type="ECO:0000313" key="1">
    <source>
        <dbReference type="EMBL" id="OME10530.1"/>
    </source>
</evidence>
<reference evidence="1 2" key="1">
    <citation type="submission" date="2016-10" db="EMBL/GenBank/DDBJ databases">
        <title>Paenibacillus species isolates.</title>
        <authorList>
            <person name="Beno S.M."/>
        </authorList>
    </citation>
    <scope>NUCLEOTIDE SEQUENCE [LARGE SCALE GENOMIC DNA]</scope>
    <source>
        <strain evidence="1 2">FSL H7-0918</strain>
    </source>
</reference>
<sequence length="927" mass="99505">MAQQQMYSAIANSPGTELSAAITAAVTTIPVVTGSVLPEGPNIITIGVDETSETVLYTSKSGNSLIGCTRGFGGTTAKGWAVASRVARYYTAYDHEAFRKNLTDLSGVTSESTTDVILSAGQQILNATKNARLQGLKVQGRTLIDLLGGAGSGESLTGWTPTGASVSVSSTQKRSGNSSFKVLAGGYATRDIPFALETSKSYVLTAWVYIERYVSGIVPIRFYDVGGIVNQRYQVNVDTTKVGLWQLVYIKIPTSNTLVGNGFRLYFGATATPDVDVYFDDIRLYAVSATDYAAIGNTITGEAIDRLLPYVPPGINGVDGLYVRRYGRNLYNGGIASTLTGVSYIENDSNSVSVTSDANGFRYATTKKYPVLPNTSYTLSYVASIISGIDAPVISVRKGSDGTGISSGVSGTGLKSVTFNTGAETEVQFLLYASYNTSAVQTKRYDNIQLEIGSTVTPFQPREDSLIAFSGVELHANPTDGSEPDILREVNGRYEVSRLWRKLVLDGSLPWAFQEGWTGFKRVKLASGVNVLSNTSSSAITKFNGVPLAQALSDASSYSAADVFRTTTGSIVLTLTIASADSGWGDSYTPSVDEMKAYFNGYQMGSVSGATFTTPYVSGTKAWRFVMGDTSTGTSTLPTDQNYGHVGWKPYQLLYRLATPVTETVQEDGSLSLIEGDNFIEVGSGYVSRERITPYLWNSYYESNISIVGMESAKLKYKVFSIMSVYESSRLFQKWRRITFGLADTLYGERFNIAQADYDSSQPYSVSYIKLDKSPIPSVTGFYAASEKAQLHDLTDAVTEISSTVSALAAKKAEKDTPAWLYPTLLNGWVQFTSIISSASFYKDSFGIVHVRGTISSGVSAADTLLFMLPVGYRPAIQTVVTASSSNGTAMSTGIMDITTSGRVSLGASGGVFYNGLLVLDFSFSTV</sequence>
<gene>
    <name evidence="1" type="ORF">BSK47_30465</name>
</gene>
<comment type="caution">
    <text evidence="1">The sequence shown here is derived from an EMBL/GenBank/DDBJ whole genome shotgun (WGS) entry which is preliminary data.</text>
</comment>
<evidence type="ECO:0000313" key="2">
    <source>
        <dbReference type="Proteomes" id="UP000187323"/>
    </source>
</evidence>
<dbReference type="AlphaFoldDB" id="A0AB36J353"/>
<dbReference type="RefSeq" id="WP_076138793.1">
    <property type="nucleotide sequence ID" value="NZ_MPTO01000047.1"/>
</dbReference>
<dbReference type="Proteomes" id="UP000187323">
    <property type="component" value="Unassembled WGS sequence"/>
</dbReference>
<accession>A0AB36J353</accession>
<evidence type="ECO:0008006" key="3">
    <source>
        <dbReference type="Google" id="ProtNLM"/>
    </source>
</evidence>
<dbReference type="Gene3D" id="2.60.120.260">
    <property type="entry name" value="Galactose-binding domain-like"/>
    <property type="match status" value="1"/>
</dbReference>
<name>A0AB36J353_9BACL</name>
<organism evidence="1 2">
    <name type="scientific">Paenibacillus odorifer</name>
    <dbReference type="NCBI Taxonomy" id="189426"/>
    <lineage>
        <taxon>Bacteria</taxon>
        <taxon>Bacillati</taxon>
        <taxon>Bacillota</taxon>
        <taxon>Bacilli</taxon>
        <taxon>Bacillales</taxon>
        <taxon>Paenibacillaceae</taxon>
        <taxon>Paenibacillus</taxon>
    </lineage>
</organism>
<proteinExistence type="predicted"/>
<protein>
    <recommendedName>
        <fullName evidence="3">CBM-cenC domain-containing protein</fullName>
    </recommendedName>
</protein>